<dbReference type="FunFam" id="3.40.50.300:FF:000522">
    <property type="entry name" value="Gluconokinase"/>
    <property type="match status" value="1"/>
</dbReference>
<dbReference type="GO" id="GO:0019521">
    <property type="term" value="P:D-gluconate metabolic process"/>
    <property type="evidence" value="ECO:0007669"/>
    <property type="project" value="UniProtKB-KW"/>
</dbReference>
<comment type="pathway">
    <text evidence="1">Carbohydrate acid metabolism.</text>
</comment>
<keyword evidence="8" id="KW-0311">Gluconate utilization</keyword>
<protein>
    <recommendedName>
        <fullName evidence="3 10">Gluconokinase</fullName>
        <ecNumber evidence="3 10">2.7.1.12</ecNumber>
    </recommendedName>
</protein>
<sequence length="159" mass="16934">MVMGVSGCGKSTVATELAHALDAPTADADALHPAANIAKMSSGHPLDDADRAGWLIRVGDWLATHPGGVIACSALRRRYRDVIRSRCPTVVFVYLQGSREVITARQAARTGHFMPTSLMNSQFDTLEPLAPDEPGITVDVDASIDDVVANALTGLRNLR</sequence>
<dbReference type="Gene3D" id="3.40.50.300">
    <property type="entry name" value="P-loop containing nucleotide triphosphate hydrolases"/>
    <property type="match status" value="1"/>
</dbReference>
<evidence type="ECO:0000256" key="4">
    <source>
        <dbReference type="ARBA" id="ARBA00022679"/>
    </source>
</evidence>
<dbReference type="PANTHER" id="PTHR43442:SF3">
    <property type="entry name" value="GLUCONOKINASE-RELATED"/>
    <property type="match status" value="1"/>
</dbReference>
<dbReference type="PANTHER" id="PTHR43442">
    <property type="entry name" value="GLUCONOKINASE-RELATED"/>
    <property type="match status" value="1"/>
</dbReference>
<dbReference type="GO" id="GO:0005737">
    <property type="term" value="C:cytoplasm"/>
    <property type="evidence" value="ECO:0007669"/>
    <property type="project" value="TreeGrafter"/>
</dbReference>
<dbReference type="Proteomes" id="UP000621454">
    <property type="component" value="Unassembled WGS sequence"/>
</dbReference>
<evidence type="ECO:0000256" key="5">
    <source>
        <dbReference type="ARBA" id="ARBA00022741"/>
    </source>
</evidence>
<organism evidence="11 12">
    <name type="scientific">Gordonia jinhuaensis</name>
    <dbReference type="NCBI Taxonomy" id="1517702"/>
    <lineage>
        <taxon>Bacteria</taxon>
        <taxon>Bacillati</taxon>
        <taxon>Actinomycetota</taxon>
        <taxon>Actinomycetes</taxon>
        <taxon>Mycobacteriales</taxon>
        <taxon>Gordoniaceae</taxon>
        <taxon>Gordonia</taxon>
    </lineage>
</organism>
<keyword evidence="7 10" id="KW-0067">ATP-binding</keyword>
<dbReference type="AlphaFoldDB" id="A0A916WQ22"/>
<evidence type="ECO:0000256" key="2">
    <source>
        <dbReference type="ARBA" id="ARBA00008420"/>
    </source>
</evidence>
<keyword evidence="12" id="KW-1185">Reference proteome</keyword>
<dbReference type="CDD" id="cd02021">
    <property type="entry name" value="GntK"/>
    <property type="match status" value="1"/>
</dbReference>
<reference evidence="11" key="1">
    <citation type="journal article" date="2014" name="Int. J. Syst. Evol. Microbiol.">
        <title>Complete genome sequence of Corynebacterium casei LMG S-19264T (=DSM 44701T), isolated from a smear-ripened cheese.</title>
        <authorList>
            <consortium name="US DOE Joint Genome Institute (JGI-PGF)"/>
            <person name="Walter F."/>
            <person name="Albersmeier A."/>
            <person name="Kalinowski J."/>
            <person name="Ruckert C."/>
        </authorList>
    </citation>
    <scope>NUCLEOTIDE SEQUENCE</scope>
    <source>
        <strain evidence="11">CGMCC 1.12827</strain>
    </source>
</reference>
<dbReference type="EMBL" id="BMGC01000002">
    <property type="protein sequence ID" value="GGB19666.1"/>
    <property type="molecule type" value="Genomic_DNA"/>
</dbReference>
<dbReference type="InterPro" id="IPR031322">
    <property type="entry name" value="Shikimate/glucono_kinase"/>
</dbReference>
<keyword evidence="6 10" id="KW-0418">Kinase</keyword>
<reference evidence="11" key="2">
    <citation type="submission" date="2020-09" db="EMBL/GenBank/DDBJ databases">
        <authorList>
            <person name="Sun Q."/>
            <person name="Zhou Y."/>
        </authorList>
    </citation>
    <scope>NUCLEOTIDE SEQUENCE</scope>
    <source>
        <strain evidence="11">CGMCC 1.12827</strain>
    </source>
</reference>
<evidence type="ECO:0000256" key="8">
    <source>
        <dbReference type="ARBA" id="ARBA00023064"/>
    </source>
</evidence>
<keyword evidence="4 10" id="KW-0808">Transferase</keyword>
<evidence type="ECO:0000256" key="6">
    <source>
        <dbReference type="ARBA" id="ARBA00022777"/>
    </source>
</evidence>
<dbReference type="GO" id="GO:0005524">
    <property type="term" value="F:ATP binding"/>
    <property type="evidence" value="ECO:0007669"/>
    <property type="project" value="UniProtKB-KW"/>
</dbReference>
<comment type="catalytic activity">
    <reaction evidence="9 10">
        <text>D-gluconate + ATP = 6-phospho-D-gluconate + ADP + H(+)</text>
        <dbReference type="Rhea" id="RHEA:19433"/>
        <dbReference type="ChEBI" id="CHEBI:15378"/>
        <dbReference type="ChEBI" id="CHEBI:18391"/>
        <dbReference type="ChEBI" id="CHEBI:30616"/>
        <dbReference type="ChEBI" id="CHEBI:58759"/>
        <dbReference type="ChEBI" id="CHEBI:456216"/>
        <dbReference type="EC" id="2.7.1.12"/>
    </reaction>
</comment>
<accession>A0A916WQ22</accession>
<evidence type="ECO:0000313" key="11">
    <source>
        <dbReference type="EMBL" id="GGB19666.1"/>
    </source>
</evidence>
<dbReference type="InterPro" id="IPR027417">
    <property type="entry name" value="P-loop_NTPase"/>
</dbReference>
<evidence type="ECO:0000313" key="12">
    <source>
        <dbReference type="Proteomes" id="UP000621454"/>
    </source>
</evidence>
<dbReference type="Pfam" id="PF01202">
    <property type="entry name" value="SKI"/>
    <property type="match status" value="1"/>
</dbReference>
<evidence type="ECO:0000256" key="7">
    <source>
        <dbReference type="ARBA" id="ARBA00022840"/>
    </source>
</evidence>
<evidence type="ECO:0000256" key="10">
    <source>
        <dbReference type="RuleBase" id="RU363066"/>
    </source>
</evidence>
<evidence type="ECO:0000256" key="3">
    <source>
        <dbReference type="ARBA" id="ARBA00012054"/>
    </source>
</evidence>
<dbReference type="NCBIfam" id="TIGR01313">
    <property type="entry name" value="therm_gnt_kin"/>
    <property type="match status" value="1"/>
</dbReference>
<comment type="caution">
    <text evidence="11">The sequence shown here is derived from an EMBL/GenBank/DDBJ whole genome shotgun (WGS) entry which is preliminary data.</text>
</comment>
<keyword evidence="5 10" id="KW-0547">Nucleotide-binding</keyword>
<dbReference type="GO" id="GO:0046316">
    <property type="term" value="F:gluconokinase activity"/>
    <property type="evidence" value="ECO:0007669"/>
    <property type="project" value="UniProtKB-EC"/>
</dbReference>
<proteinExistence type="inferred from homology"/>
<evidence type="ECO:0000256" key="1">
    <source>
        <dbReference type="ARBA" id="ARBA00004761"/>
    </source>
</evidence>
<dbReference type="EC" id="2.7.1.12" evidence="3 10"/>
<dbReference type="SUPFAM" id="SSF52540">
    <property type="entry name" value="P-loop containing nucleoside triphosphate hydrolases"/>
    <property type="match status" value="1"/>
</dbReference>
<gene>
    <name evidence="11" type="primary">aroK</name>
    <name evidence="11" type="ORF">GCM10011489_04730</name>
</gene>
<name>A0A916WQ22_9ACTN</name>
<evidence type="ECO:0000256" key="9">
    <source>
        <dbReference type="ARBA" id="ARBA00048090"/>
    </source>
</evidence>
<comment type="similarity">
    <text evidence="2 10">Belongs to the gluconokinase GntK/GntV family.</text>
</comment>
<dbReference type="InterPro" id="IPR006001">
    <property type="entry name" value="Therm_gnt_kin"/>
</dbReference>